<dbReference type="EMBL" id="QTKU01000001">
    <property type="protein sequence ID" value="MBS8258699.1"/>
    <property type="molecule type" value="Genomic_DNA"/>
</dbReference>
<name>A0A944GQT8_9HYPH</name>
<keyword evidence="1" id="KW-0472">Membrane</keyword>
<evidence type="ECO:0000313" key="3">
    <source>
        <dbReference type="Proteomes" id="UP000705379"/>
    </source>
</evidence>
<feature type="transmembrane region" description="Helical" evidence="1">
    <location>
        <begin position="310"/>
        <end position="330"/>
    </location>
</feature>
<feature type="transmembrane region" description="Helical" evidence="1">
    <location>
        <begin position="337"/>
        <end position="356"/>
    </location>
</feature>
<organism evidence="2 3">
    <name type="scientific">Roseibium polysiphoniae</name>
    <dbReference type="NCBI Taxonomy" id="2571221"/>
    <lineage>
        <taxon>Bacteria</taxon>
        <taxon>Pseudomonadati</taxon>
        <taxon>Pseudomonadota</taxon>
        <taxon>Alphaproteobacteria</taxon>
        <taxon>Hyphomicrobiales</taxon>
        <taxon>Stappiaceae</taxon>
        <taxon>Roseibium</taxon>
    </lineage>
</organism>
<reference evidence="2" key="2">
    <citation type="journal article" date="2021" name="Microorganisms">
        <title>Bacterial Dimethylsulfoniopropionate Biosynthesis in the East China Sea.</title>
        <authorList>
            <person name="Liu J."/>
            <person name="Zhang Y."/>
            <person name="Liu J."/>
            <person name="Zhong H."/>
            <person name="Williams B.T."/>
            <person name="Zheng Y."/>
            <person name="Curson A.R.J."/>
            <person name="Sun C."/>
            <person name="Sun H."/>
            <person name="Song D."/>
            <person name="Wagner Mackenzie B."/>
            <person name="Bermejo Martinez A."/>
            <person name="Todd J.D."/>
            <person name="Zhang X.H."/>
        </authorList>
    </citation>
    <scope>NUCLEOTIDE SEQUENCE</scope>
    <source>
        <strain evidence="2">AESS21</strain>
    </source>
</reference>
<evidence type="ECO:0000313" key="2">
    <source>
        <dbReference type="EMBL" id="MBS8258699.1"/>
    </source>
</evidence>
<reference evidence="2" key="1">
    <citation type="submission" date="2018-08" db="EMBL/GenBank/DDBJ databases">
        <authorList>
            <person name="Jin W."/>
            <person name="Wang H."/>
            <person name="Yang Y."/>
            <person name="Li M."/>
            <person name="Liu J."/>
        </authorList>
    </citation>
    <scope>NUCLEOTIDE SEQUENCE</scope>
    <source>
        <strain evidence="2">AESS21</strain>
    </source>
</reference>
<evidence type="ECO:0000256" key="1">
    <source>
        <dbReference type="SAM" id="Phobius"/>
    </source>
</evidence>
<proteinExistence type="predicted"/>
<comment type="caution">
    <text evidence="2">The sequence shown here is derived from an EMBL/GenBank/DDBJ whole genome shotgun (WGS) entry which is preliminary data.</text>
</comment>
<sequence>MTEGVFLRGLKSIGEVRLSGAEIGGSLDCMDAELDGAGGLALNAQDVRVTGEVFLRGVKSKGEVFLAGAEIGGQLDCTDAELDGRGAEAINAEGLRVKGHVLLWDLNTRGEVCLIGAAIGGELDCGGAELDGGDWKALNAQRLVVKEGFIWRQVKSAKGEVDLNAAHLGDLVDDAESWDKAAEVALVGLTYDNLVGPLDLGMRKAWLKKGAELNGNFHPQPYQQLAKVFRESGHRRAALEILVEKEIEQRKSTRRSLWRQLSEAEATVKQKRGVFTHGFTFPGRVERDEFTQSAIQKDIRNQIAIYKLKSYFYIIVHCIIDFNVGFLFGYGVKKWRIIRVLPILIIVLSVFSSNAWNAGDFAPNSPVILTSSAWIDVSKPNTEDRVGHANPASEWSGRYGAGRDYETFAPLLYAVDMVVPIVDLGQSDAWAPSTTRGPWGWWLFYLGKVFALLGWMISTYAVAFFTGMIRLDD</sequence>
<keyword evidence="1" id="KW-1133">Transmembrane helix</keyword>
<accession>A0A944GQT8</accession>
<dbReference type="Proteomes" id="UP000705379">
    <property type="component" value="Unassembled WGS sequence"/>
</dbReference>
<gene>
    <name evidence="2" type="ORF">DYI23_00585</name>
</gene>
<protein>
    <submittedName>
        <fullName evidence="2">Uncharacterized protein</fullName>
    </submittedName>
</protein>
<keyword evidence="1" id="KW-0812">Transmembrane</keyword>
<feature type="transmembrane region" description="Helical" evidence="1">
    <location>
        <begin position="442"/>
        <end position="465"/>
    </location>
</feature>
<dbReference type="AlphaFoldDB" id="A0A944GQT8"/>